<evidence type="ECO:0000313" key="10">
    <source>
        <dbReference type="EMBL" id="RZC05167.1"/>
    </source>
</evidence>
<dbReference type="AlphaFoldDB" id="A0A445K328"/>
<keyword evidence="9" id="KW-0472">Membrane</keyword>
<accession>A0A445K328</accession>
<evidence type="ECO:0000256" key="4">
    <source>
        <dbReference type="ARBA" id="ARBA00022448"/>
    </source>
</evidence>
<evidence type="ECO:0000256" key="7">
    <source>
        <dbReference type="ARBA" id="ARBA00022982"/>
    </source>
</evidence>
<organism evidence="10 11">
    <name type="scientific">Glycine soja</name>
    <name type="common">Wild soybean</name>
    <dbReference type="NCBI Taxonomy" id="3848"/>
    <lineage>
        <taxon>Eukaryota</taxon>
        <taxon>Viridiplantae</taxon>
        <taxon>Streptophyta</taxon>
        <taxon>Embryophyta</taxon>
        <taxon>Tracheophyta</taxon>
        <taxon>Spermatophyta</taxon>
        <taxon>Magnoliopsida</taxon>
        <taxon>eudicotyledons</taxon>
        <taxon>Gunneridae</taxon>
        <taxon>Pentapetalae</taxon>
        <taxon>rosids</taxon>
        <taxon>fabids</taxon>
        <taxon>Fabales</taxon>
        <taxon>Fabaceae</taxon>
        <taxon>Papilionoideae</taxon>
        <taxon>50 kb inversion clade</taxon>
        <taxon>NPAAA clade</taxon>
        <taxon>indigoferoid/millettioid clade</taxon>
        <taxon>Phaseoleae</taxon>
        <taxon>Glycine</taxon>
        <taxon>Glycine subgen. Soja</taxon>
    </lineage>
</organism>
<keyword evidence="5" id="KW-0679">Respiratory chain</keyword>
<evidence type="ECO:0000256" key="8">
    <source>
        <dbReference type="ARBA" id="ARBA00023128"/>
    </source>
</evidence>
<proteinExistence type="inferred from homology"/>
<dbReference type="PANTHER" id="PTHR12868">
    <property type="entry name" value="NADH-UBIQUINONE OXIDOREDUCTASE B22 SUBUNIT"/>
    <property type="match status" value="1"/>
</dbReference>
<protein>
    <recommendedName>
        <fullName evidence="3">NADH dehydrogenase [ubiquinone] 1 beta subcomplex subunit 9</fullName>
    </recommendedName>
</protein>
<evidence type="ECO:0000256" key="1">
    <source>
        <dbReference type="ARBA" id="ARBA00004443"/>
    </source>
</evidence>
<sequence length="166" mass="18684">MRKGPMLGRSGPNLIRRRAGFDLEVVCLCHFSSNPWLNLRLGSELKKHKVWLRRQRTLLGARRRRRGFGSSTAAPSKTLSTGPYIATSSTTTLQTSAKGSRRTDTWFVSLFLLTFQIIASEDPDTIDRLITDAEASYNKWRHPDPYIVPWAPGGSKFTRNPTPPQG</sequence>
<keyword evidence="4" id="KW-0813">Transport</keyword>
<comment type="caution">
    <text evidence="10">The sequence shown here is derived from an EMBL/GenBank/DDBJ whole genome shotgun (WGS) entry which is preliminary data.</text>
</comment>
<reference evidence="10 11" key="1">
    <citation type="submission" date="2018-09" db="EMBL/GenBank/DDBJ databases">
        <title>A high-quality reference genome of wild soybean provides a powerful tool to mine soybean genomes.</title>
        <authorList>
            <person name="Xie M."/>
            <person name="Chung C.Y.L."/>
            <person name="Li M.-W."/>
            <person name="Wong F.-L."/>
            <person name="Chan T.-F."/>
            <person name="Lam H.-M."/>
        </authorList>
    </citation>
    <scope>NUCLEOTIDE SEQUENCE [LARGE SCALE GENOMIC DNA]</scope>
    <source>
        <strain evidence="11">cv. W05</strain>
        <tissue evidence="10">Hypocotyl of etiolated seedlings</tissue>
    </source>
</reference>
<comment type="similarity">
    <text evidence="2">Belongs to the complex I LYR family.</text>
</comment>
<keyword evidence="7" id="KW-0249">Electron transport</keyword>
<dbReference type="InterPro" id="IPR033034">
    <property type="entry name" value="NDUFB9"/>
</dbReference>
<keyword evidence="6" id="KW-0999">Mitochondrion inner membrane</keyword>
<dbReference type="GO" id="GO:0005743">
    <property type="term" value="C:mitochondrial inner membrane"/>
    <property type="evidence" value="ECO:0007669"/>
    <property type="project" value="UniProtKB-SubCell"/>
</dbReference>
<dbReference type="GO" id="GO:0006120">
    <property type="term" value="P:mitochondrial electron transport, NADH to ubiquinone"/>
    <property type="evidence" value="ECO:0007669"/>
    <property type="project" value="InterPro"/>
</dbReference>
<comment type="subcellular location">
    <subcellularLocation>
        <location evidence="1">Mitochondrion inner membrane</location>
        <topology evidence="1">Peripheral membrane protein</topology>
        <orientation evidence="1">Matrix side</orientation>
    </subcellularLocation>
</comment>
<name>A0A445K328_GLYSO</name>
<evidence type="ECO:0000256" key="5">
    <source>
        <dbReference type="ARBA" id="ARBA00022660"/>
    </source>
</evidence>
<dbReference type="PANTHER" id="PTHR12868:SF0">
    <property type="entry name" value="NADH DEHYDROGENASE [UBIQUINONE] 1 BETA SUBCOMPLEX SUBUNIT 9"/>
    <property type="match status" value="1"/>
</dbReference>
<keyword evidence="10" id="KW-0830">Ubiquinone</keyword>
<evidence type="ECO:0000313" key="11">
    <source>
        <dbReference type="Proteomes" id="UP000289340"/>
    </source>
</evidence>
<keyword evidence="11" id="KW-1185">Reference proteome</keyword>
<evidence type="ECO:0000256" key="2">
    <source>
        <dbReference type="ARBA" id="ARBA00009508"/>
    </source>
</evidence>
<dbReference type="EMBL" id="QZWG01000006">
    <property type="protein sequence ID" value="RZC05167.1"/>
    <property type="molecule type" value="Genomic_DNA"/>
</dbReference>
<keyword evidence="8" id="KW-0496">Mitochondrion</keyword>
<gene>
    <name evidence="10" type="ORF">D0Y65_013378</name>
</gene>
<evidence type="ECO:0000256" key="9">
    <source>
        <dbReference type="ARBA" id="ARBA00023136"/>
    </source>
</evidence>
<dbReference type="Proteomes" id="UP000289340">
    <property type="component" value="Chromosome 6"/>
</dbReference>
<evidence type="ECO:0000256" key="6">
    <source>
        <dbReference type="ARBA" id="ARBA00022792"/>
    </source>
</evidence>
<evidence type="ECO:0000256" key="3">
    <source>
        <dbReference type="ARBA" id="ARBA00018684"/>
    </source>
</evidence>